<protein>
    <submittedName>
        <fullName evidence="10">Multiple sugar transport system permease protein</fullName>
    </submittedName>
</protein>
<feature type="domain" description="ABC transmembrane type-1" evidence="9">
    <location>
        <begin position="69"/>
        <end position="283"/>
    </location>
</feature>
<evidence type="ECO:0000256" key="7">
    <source>
        <dbReference type="ARBA" id="ARBA00023136"/>
    </source>
</evidence>
<name>A0ABU0JIE8_9HYPH</name>
<sequence>MTWGGRRALAGWLLIAPALVVILAIVGWPLIQTVRISFTDANLIGGEEHWVGLANYARALGSRDFLGALRTTVLFTLVTVSAEIVIGVLVALMLDQPLHGRRFFRALLVLPWAMPTVINAMSWRLIYNPDFGALNALLTQVGILSSYRSWLGDPATALWAVAVADIWKTFPLVSMIVLAALQTVPREQIEAAHIDGANAWRRFQVVILPAIAGPLLVAAVLRTIEVMKVFDIIYVMTRGGPVNSTRTLSMQVYQEAFASLRAGSGASQGLLVLLFTTVLIAAYLKIVKRRAPA</sequence>
<evidence type="ECO:0000256" key="2">
    <source>
        <dbReference type="ARBA" id="ARBA00009306"/>
    </source>
</evidence>
<evidence type="ECO:0000256" key="6">
    <source>
        <dbReference type="ARBA" id="ARBA00022989"/>
    </source>
</evidence>
<organism evidence="10 11">
    <name type="scientific">Labrys wisconsinensis</name>
    <dbReference type="NCBI Taxonomy" id="425677"/>
    <lineage>
        <taxon>Bacteria</taxon>
        <taxon>Pseudomonadati</taxon>
        <taxon>Pseudomonadota</taxon>
        <taxon>Alphaproteobacteria</taxon>
        <taxon>Hyphomicrobiales</taxon>
        <taxon>Xanthobacteraceae</taxon>
        <taxon>Labrys</taxon>
    </lineage>
</organism>
<evidence type="ECO:0000256" key="3">
    <source>
        <dbReference type="ARBA" id="ARBA00022448"/>
    </source>
</evidence>
<keyword evidence="7 8" id="KW-0472">Membrane</keyword>
<keyword evidence="3 8" id="KW-0813">Transport</keyword>
<feature type="transmembrane region" description="Helical" evidence="8">
    <location>
        <begin position="269"/>
        <end position="287"/>
    </location>
</feature>
<dbReference type="InterPro" id="IPR050809">
    <property type="entry name" value="UgpAE/MalFG_permease"/>
</dbReference>
<dbReference type="InterPro" id="IPR035906">
    <property type="entry name" value="MetI-like_sf"/>
</dbReference>
<keyword evidence="11" id="KW-1185">Reference proteome</keyword>
<dbReference type="CDD" id="cd06261">
    <property type="entry name" value="TM_PBP2"/>
    <property type="match status" value="1"/>
</dbReference>
<evidence type="ECO:0000256" key="1">
    <source>
        <dbReference type="ARBA" id="ARBA00004651"/>
    </source>
</evidence>
<comment type="similarity">
    <text evidence="2 8">Belongs to the binding-protein-dependent transport system permease family.</text>
</comment>
<evidence type="ECO:0000259" key="9">
    <source>
        <dbReference type="PROSITE" id="PS50928"/>
    </source>
</evidence>
<comment type="subcellular location">
    <subcellularLocation>
        <location evidence="1 8">Cell membrane</location>
        <topology evidence="1 8">Multi-pass membrane protein</topology>
    </subcellularLocation>
</comment>
<comment type="caution">
    <text evidence="10">The sequence shown here is derived from an EMBL/GenBank/DDBJ whole genome shotgun (WGS) entry which is preliminary data.</text>
</comment>
<feature type="transmembrane region" description="Helical" evidence="8">
    <location>
        <begin position="12"/>
        <end position="31"/>
    </location>
</feature>
<dbReference type="Proteomes" id="UP001242480">
    <property type="component" value="Unassembled WGS sequence"/>
</dbReference>
<dbReference type="RefSeq" id="WP_307283069.1">
    <property type="nucleotide sequence ID" value="NZ_JAUSVX010000020.1"/>
</dbReference>
<evidence type="ECO:0000313" key="10">
    <source>
        <dbReference type="EMBL" id="MDQ0474063.1"/>
    </source>
</evidence>
<evidence type="ECO:0000256" key="5">
    <source>
        <dbReference type="ARBA" id="ARBA00022692"/>
    </source>
</evidence>
<dbReference type="EMBL" id="JAUSVX010000020">
    <property type="protein sequence ID" value="MDQ0474063.1"/>
    <property type="molecule type" value="Genomic_DNA"/>
</dbReference>
<feature type="transmembrane region" description="Helical" evidence="8">
    <location>
        <begin position="157"/>
        <end position="181"/>
    </location>
</feature>
<dbReference type="SUPFAM" id="SSF160964">
    <property type="entry name" value="MalF N-terminal region-like"/>
    <property type="match status" value="1"/>
</dbReference>
<dbReference type="InterPro" id="IPR000515">
    <property type="entry name" value="MetI-like"/>
</dbReference>
<proteinExistence type="inferred from homology"/>
<feature type="transmembrane region" description="Helical" evidence="8">
    <location>
        <begin position="106"/>
        <end position="126"/>
    </location>
</feature>
<keyword evidence="6 8" id="KW-1133">Transmembrane helix</keyword>
<dbReference type="SUPFAM" id="SSF161098">
    <property type="entry name" value="MetI-like"/>
    <property type="match status" value="1"/>
</dbReference>
<accession>A0ABU0JIE8</accession>
<evidence type="ECO:0000313" key="11">
    <source>
        <dbReference type="Proteomes" id="UP001242480"/>
    </source>
</evidence>
<evidence type="ECO:0000256" key="4">
    <source>
        <dbReference type="ARBA" id="ARBA00022475"/>
    </source>
</evidence>
<dbReference type="PANTHER" id="PTHR43227:SF8">
    <property type="entry name" value="DIACETYLCHITOBIOSE UPTAKE SYSTEM PERMEASE PROTEIN DASB"/>
    <property type="match status" value="1"/>
</dbReference>
<feature type="transmembrane region" description="Helical" evidence="8">
    <location>
        <begin position="73"/>
        <end position="94"/>
    </location>
</feature>
<evidence type="ECO:0000256" key="8">
    <source>
        <dbReference type="RuleBase" id="RU363032"/>
    </source>
</evidence>
<gene>
    <name evidence="10" type="ORF">QO011_007102</name>
</gene>
<feature type="transmembrane region" description="Helical" evidence="8">
    <location>
        <begin position="202"/>
        <end position="221"/>
    </location>
</feature>
<keyword evidence="10" id="KW-0762">Sugar transport</keyword>
<dbReference type="PANTHER" id="PTHR43227">
    <property type="entry name" value="BLL4140 PROTEIN"/>
    <property type="match status" value="1"/>
</dbReference>
<keyword evidence="4" id="KW-1003">Cell membrane</keyword>
<dbReference type="Gene3D" id="1.10.3720.10">
    <property type="entry name" value="MetI-like"/>
    <property type="match status" value="1"/>
</dbReference>
<reference evidence="10 11" key="1">
    <citation type="submission" date="2023-07" db="EMBL/GenBank/DDBJ databases">
        <title>Genomic Encyclopedia of Type Strains, Phase IV (KMG-IV): sequencing the most valuable type-strain genomes for metagenomic binning, comparative biology and taxonomic classification.</title>
        <authorList>
            <person name="Goeker M."/>
        </authorList>
    </citation>
    <scope>NUCLEOTIDE SEQUENCE [LARGE SCALE GENOMIC DNA]</scope>
    <source>
        <strain evidence="10 11">DSM 19619</strain>
    </source>
</reference>
<dbReference type="Pfam" id="PF00528">
    <property type="entry name" value="BPD_transp_1"/>
    <property type="match status" value="1"/>
</dbReference>
<dbReference type="PROSITE" id="PS50928">
    <property type="entry name" value="ABC_TM1"/>
    <property type="match status" value="1"/>
</dbReference>
<keyword evidence="5 8" id="KW-0812">Transmembrane</keyword>